<dbReference type="VEuPathDB" id="FungiDB:HGUI_04052"/>
<keyword evidence="3" id="KW-1185">Reference proteome</keyword>
<proteinExistence type="predicted"/>
<name>A0A1L0B9M0_9ASCO</name>
<feature type="chain" id="PRO_5012724372" evidence="1">
    <location>
        <begin position="20"/>
        <end position="259"/>
    </location>
</feature>
<dbReference type="Proteomes" id="UP000183365">
    <property type="component" value="Unassembled WGS sequence"/>
</dbReference>
<evidence type="ECO:0000313" key="3">
    <source>
        <dbReference type="Proteomes" id="UP000183365"/>
    </source>
</evidence>
<evidence type="ECO:0000256" key="1">
    <source>
        <dbReference type="SAM" id="SignalP"/>
    </source>
</evidence>
<protein>
    <submittedName>
        <fullName evidence="2">Uncharacterized protein</fullName>
    </submittedName>
</protein>
<dbReference type="OrthoDB" id="10497868at2759"/>
<dbReference type="EMBL" id="FQNF01000184">
    <property type="protein sequence ID" value="SGZ41851.1"/>
    <property type="molecule type" value="Genomic_DNA"/>
</dbReference>
<organism evidence="2 3">
    <name type="scientific">Hanseniaspora guilliermondii</name>
    <dbReference type="NCBI Taxonomy" id="56406"/>
    <lineage>
        <taxon>Eukaryota</taxon>
        <taxon>Fungi</taxon>
        <taxon>Dikarya</taxon>
        <taxon>Ascomycota</taxon>
        <taxon>Saccharomycotina</taxon>
        <taxon>Saccharomycetes</taxon>
        <taxon>Saccharomycodales</taxon>
        <taxon>Saccharomycodaceae</taxon>
        <taxon>Hanseniaspora</taxon>
    </lineage>
</organism>
<sequence>MFFSICFMLCLITAPISNCLEWVFEDQHAPNEVTSALLNALPFNYTIEDYNVTKTANNQLIILPAIPRSITMDEIAAFFNAVEPLNAGTHFQFMDSIEEDSYTLSSIPMSALKTGFDYTIQFSNVSYNADSDLFFAQPNATTLASQESSMHLYNETSTQSKRKRGIPQSEFIFFEDSGVCGRGSNTASTGPFGACHNSWNLKYKSVAGINYTEDLAVFVTWPHHKCQGGNLNYKKAPPGISICLESPAFSAKMYACPKC</sequence>
<dbReference type="AlphaFoldDB" id="A0A1L0B9M0"/>
<feature type="signal peptide" evidence="1">
    <location>
        <begin position="1"/>
        <end position="19"/>
    </location>
</feature>
<reference evidence="3" key="1">
    <citation type="submission" date="2016-11" db="EMBL/GenBank/DDBJ databases">
        <authorList>
            <person name="Guldener U."/>
        </authorList>
    </citation>
    <scope>NUCLEOTIDE SEQUENCE [LARGE SCALE GENOMIC DNA]</scope>
</reference>
<evidence type="ECO:0000313" key="2">
    <source>
        <dbReference type="EMBL" id="SGZ41851.1"/>
    </source>
</evidence>
<accession>A0A1L0B9M0</accession>
<keyword evidence="1" id="KW-0732">Signal</keyword>
<gene>
    <name evidence="2" type="ORF">HGUI_04052</name>
</gene>